<evidence type="ECO:0000256" key="1">
    <source>
        <dbReference type="ARBA" id="ARBA00022884"/>
    </source>
</evidence>
<gene>
    <name evidence="3" type="ORF">OC846_006830</name>
</gene>
<protein>
    <recommendedName>
        <fullName evidence="2">Integrase catalytic domain-containing protein</fullName>
    </recommendedName>
</protein>
<evidence type="ECO:0000259" key="2">
    <source>
        <dbReference type="PROSITE" id="PS50994"/>
    </source>
</evidence>
<dbReference type="GO" id="GO:0005634">
    <property type="term" value="C:nucleus"/>
    <property type="evidence" value="ECO:0007669"/>
    <property type="project" value="UniProtKB-ARBA"/>
</dbReference>
<dbReference type="GO" id="GO:0003723">
    <property type="term" value="F:RNA binding"/>
    <property type="evidence" value="ECO:0007669"/>
    <property type="project" value="UniProtKB-KW"/>
</dbReference>
<reference evidence="3" key="1">
    <citation type="journal article" date="2023" name="PhytoFront">
        <title>Draft Genome Resources of Seven Strains of Tilletia horrida, Causal Agent of Kernel Smut of Rice.</title>
        <authorList>
            <person name="Khanal S."/>
            <person name="Antony Babu S."/>
            <person name="Zhou X.G."/>
        </authorList>
    </citation>
    <scope>NUCLEOTIDE SEQUENCE</scope>
    <source>
        <strain evidence="3">TX6</strain>
    </source>
</reference>
<dbReference type="GO" id="GO:0015074">
    <property type="term" value="P:DNA integration"/>
    <property type="evidence" value="ECO:0007669"/>
    <property type="project" value="InterPro"/>
</dbReference>
<dbReference type="PANTHER" id="PTHR46791">
    <property type="entry name" value="EXPRESSED PROTEIN"/>
    <property type="match status" value="1"/>
</dbReference>
<proteinExistence type="predicted"/>
<dbReference type="InterPro" id="IPR036397">
    <property type="entry name" value="RNaseH_sf"/>
</dbReference>
<name>A0AAN6GKA8_9BASI</name>
<dbReference type="Pfam" id="PF24764">
    <property type="entry name" value="rva_4"/>
    <property type="match status" value="1"/>
</dbReference>
<keyword evidence="4" id="KW-1185">Reference proteome</keyword>
<dbReference type="SUPFAM" id="SSF53098">
    <property type="entry name" value="Ribonuclease H-like"/>
    <property type="match status" value="1"/>
</dbReference>
<dbReference type="InterPro" id="IPR012337">
    <property type="entry name" value="RNaseH-like_sf"/>
</dbReference>
<dbReference type="PROSITE" id="PS50994">
    <property type="entry name" value="INTEGRASE"/>
    <property type="match status" value="1"/>
</dbReference>
<comment type="caution">
    <text evidence="3">The sequence shown here is derived from an EMBL/GenBank/DDBJ whole genome shotgun (WGS) entry which is preliminary data.</text>
</comment>
<dbReference type="EMBL" id="JAPDMZ010000610">
    <property type="protein sequence ID" value="KAK0542144.1"/>
    <property type="molecule type" value="Genomic_DNA"/>
</dbReference>
<evidence type="ECO:0000313" key="3">
    <source>
        <dbReference type="EMBL" id="KAK0542144.1"/>
    </source>
</evidence>
<dbReference type="AlphaFoldDB" id="A0AAN6GKA8"/>
<feature type="domain" description="Integrase catalytic" evidence="2">
    <location>
        <begin position="58"/>
        <end position="243"/>
    </location>
</feature>
<dbReference type="Gene3D" id="3.30.420.10">
    <property type="entry name" value="Ribonuclease H-like superfamily/Ribonuclease H"/>
    <property type="match status" value="1"/>
</dbReference>
<keyword evidence="1" id="KW-0694">RNA-binding</keyword>
<dbReference type="Proteomes" id="UP001176517">
    <property type="component" value="Unassembled WGS sequence"/>
</dbReference>
<dbReference type="InterPro" id="IPR058913">
    <property type="entry name" value="Integrase_dom_put"/>
</dbReference>
<dbReference type="InterPro" id="IPR001584">
    <property type="entry name" value="Integrase_cat-core"/>
</dbReference>
<accession>A0AAN6GKA8</accession>
<dbReference type="PANTHER" id="PTHR46791:SF5">
    <property type="entry name" value="CLR5 DOMAIN-CONTAINING PROTEIN-RELATED"/>
    <property type="match status" value="1"/>
</dbReference>
<organism evidence="3 4">
    <name type="scientific">Tilletia horrida</name>
    <dbReference type="NCBI Taxonomy" id="155126"/>
    <lineage>
        <taxon>Eukaryota</taxon>
        <taxon>Fungi</taxon>
        <taxon>Dikarya</taxon>
        <taxon>Basidiomycota</taxon>
        <taxon>Ustilaginomycotina</taxon>
        <taxon>Exobasidiomycetes</taxon>
        <taxon>Tilletiales</taxon>
        <taxon>Tilletiaceae</taxon>
        <taxon>Tilletia</taxon>
    </lineage>
</organism>
<evidence type="ECO:0000313" key="4">
    <source>
        <dbReference type="Proteomes" id="UP001176517"/>
    </source>
</evidence>
<sequence>MILDVRRMGTGEAGERCLTGALTALGVSVSRAKLRAAVRELDPFPLPPRWRSQLQRRTYYVPFVNSLWHLDGHHKLIRWRFVVHGCIDGKTRTVTFLKAHSDNKETSVTACFKDAIAKWGAPSRVRGDYGGENLGVKDLMERLRGVGRGSFIQGSSTHNQRIERLWVDLQRLTTDKYRRVFEHLESQRMLDITNPIHMWALHFVYLPQLNEALAFFTNLWNNHPIRTPGLKNKSPLKLRTEGILEARSRGIEIMDNFSNDSCLDDGLRSFAQYGVDFVGQTRERRDDDPHVHIEAIDHLLPECLLNASLQSEWRAQLPPSWPPSDDFGILAYGRLLELIHAHLCL</sequence>